<evidence type="ECO:0000313" key="3">
    <source>
        <dbReference type="EMBL" id="MBG0741627.1"/>
    </source>
</evidence>
<evidence type="ECO:0000313" key="4">
    <source>
        <dbReference type="Proteomes" id="UP000655366"/>
    </source>
</evidence>
<accession>A0A931GCD8</accession>
<feature type="compositionally biased region" description="Gly residues" evidence="1">
    <location>
        <begin position="496"/>
        <end position="518"/>
    </location>
</feature>
<gene>
    <name evidence="3" type="ORF">IV500_19910</name>
</gene>
<reference evidence="3 4" key="1">
    <citation type="submission" date="2020-11" db="EMBL/GenBank/DDBJ databases">
        <title>Arthrobacter antarcticus sp. nov., isolated from Antarctic Soil.</title>
        <authorList>
            <person name="Li J."/>
        </authorList>
    </citation>
    <scope>NUCLEOTIDE SEQUENCE [LARGE SCALE GENOMIC DNA]</scope>
    <source>
        <strain evidence="3 4">Z1-20</strain>
    </source>
</reference>
<dbReference type="AlphaFoldDB" id="A0A931GCD8"/>
<feature type="region of interest" description="Disordered" evidence="1">
    <location>
        <begin position="472"/>
        <end position="518"/>
    </location>
</feature>
<evidence type="ECO:0000259" key="2">
    <source>
        <dbReference type="Pfam" id="PF02720"/>
    </source>
</evidence>
<organism evidence="3 4">
    <name type="scientific">Arthrobacter terrae</name>
    <dbReference type="NCBI Taxonomy" id="2935737"/>
    <lineage>
        <taxon>Bacteria</taxon>
        <taxon>Bacillati</taxon>
        <taxon>Actinomycetota</taxon>
        <taxon>Actinomycetes</taxon>
        <taxon>Micrococcales</taxon>
        <taxon>Micrococcaceae</taxon>
        <taxon>Arthrobacter</taxon>
    </lineage>
</organism>
<comment type="caution">
    <text evidence="3">The sequence shown here is derived from an EMBL/GenBank/DDBJ whole genome shotgun (WGS) entry which is preliminary data.</text>
</comment>
<dbReference type="EMBL" id="JADNYM010000035">
    <property type="protein sequence ID" value="MBG0741627.1"/>
    <property type="molecule type" value="Genomic_DNA"/>
</dbReference>
<feature type="region of interest" description="Disordered" evidence="1">
    <location>
        <begin position="14"/>
        <end position="153"/>
    </location>
</feature>
<feature type="domain" description="DUF222" evidence="2">
    <location>
        <begin position="283"/>
        <end position="443"/>
    </location>
</feature>
<feature type="region of interest" description="Disordered" evidence="1">
    <location>
        <begin position="439"/>
        <end position="458"/>
    </location>
</feature>
<dbReference type="Pfam" id="PF02720">
    <property type="entry name" value="DUF222"/>
    <property type="match status" value="1"/>
</dbReference>
<name>A0A931GCD8_9MICC</name>
<evidence type="ECO:0000256" key="1">
    <source>
        <dbReference type="SAM" id="MobiDB-lite"/>
    </source>
</evidence>
<feature type="compositionally biased region" description="Polar residues" evidence="1">
    <location>
        <begin position="686"/>
        <end position="711"/>
    </location>
</feature>
<proteinExistence type="predicted"/>
<dbReference type="InterPro" id="IPR003870">
    <property type="entry name" value="DUF222"/>
</dbReference>
<keyword evidence="4" id="KW-1185">Reference proteome</keyword>
<feature type="compositionally biased region" description="Low complexity" evidence="1">
    <location>
        <begin position="32"/>
        <end position="45"/>
    </location>
</feature>
<feature type="compositionally biased region" description="Low complexity" evidence="1">
    <location>
        <begin position="475"/>
        <end position="495"/>
    </location>
</feature>
<protein>
    <submittedName>
        <fullName evidence="3">DUF222 domain-containing protein</fullName>
    </submittedName>
</protein>
<sequence length="717" mass="74014">MGTGQGFEALLEEFLKAPDHARPVGRGRNAGRARQAGRGPAAGRRPAAEDVATPGGRPAAEDVAAPGGGPTADDAGEPGGRPAAEDVAAPGGRPAAEDVAAPGGRPAAEDVAAPGGRPAAEDVATPGGRPAAEDVAAPGGGPAADDAGEPGGGRRVALVRRRGQLQKRRSGHGRGGAVVLDLVWGPVKDVVERGLWHGQARSRTLLAAVVCEEAPAVLDPVAVATALAVLDPAGGGADDFLDYAGAAGKLICWAQAVQARAVAAFATVRPPLPEETPRSSTVPARSEWISERSKHAAAEVGAVLHMSSFAAQRLMDQSEYLTRLLPATLALQEQGILDKARVQAVFTGLATTPAHLWPQVDAVIAGIAPSLEPRALERRARATAEKLDPEPLTARHERARTARDVWFTPQADPMADIGAHLSAVDARRLYETIDAWAHRAQQEGGPSTASTPGGKPSRAINEYRADVFTDVFDLNTNPNTGNPDTDTDTGNPDDTGTGGTNAGDGTGTGGTSAGDGTGTGGANAAAWLGGTGTGGAGGAGVRRRRWAPAQIAVTVPVLTLLGVDDKPAVLNGYGPIPLETARLLAGTATSWLRILTDPETGTILSIGRRQHDPPADLKRWIITRDQTCRGIGCDKPARDCEIDHTIPYNRQTYAPDGTPLPLGETSDTNLGPFCTTDHHLKDNPGTGWTVTQPSPGTFIHTSPTGRTYTKNPQPPPF</sequence>
<dbReference type="RefSeq" id="WP_196398561.1">
    <property type="nucleotide sequence ID" value="NZ_JADNYM010000035.1"/>
</dbReference>
<dbReference type="Proteomes" id="UP000655366">
    <property type="component" value="Unassembled WGS sequence"/>
</dbReference>
<feature type="region of interest" description="Disordered" evidence="1">
    <location>
        <begin position="684"/>
        <end position="717"/>
    </location>
</feature>